<sequence>MARYKNGRDSHRERSAQKRERTRKRPKNKQDGTTTPRNTARAMKKETGGDRAPRTAINTGNELQEGNSRPPETSVKTGNHELTTPENKKSPELSKNNRTRGLPGDQADARRMRGLQGRTGNMSRTIHGSKDSERGSDPTPKIRGIPQRKRGHNSDMQDNIHGRLVGESSKAYKNAKRRQTEGRRRDNARGRNVKLRRYRKKRVKVGCFKGAQWPAERIGHLRRLETPDGMKERFVRHGRARRRQRYTV</sequence>
<dbReference type="Proteomes" id="UP000694925">
    <property type="component" value="Unplaced"/>
</dbReference>
<dbReference type="AlphaFoldDB" id="A0AAJ7S4H5"/>
<dbReference type="GeneID" id="113464518"/>
<feature type="compositionally biased region" description="Basic and acidic residues" evidence="1">
    <location>
        <begin position="1"/>
        <end position="19"/>
    </location>
</feature>
<name>A0AAJ7S4H5_9HYME</name>
<organism evidence="2 3">
    <name type="scientific">Ceratina calcarata</name>
    <dbReference type="NCBI Taxonomy" id="156304"/>
    <lineage>
        <taxon>Eukaryota</taxon>
        <taxon>Metazoa</taxon>
        <taxon>Ecdysozoa</taxon>
        <taxon>Arthropoda</taxon>
        <taxon>Hexapoda</taxon>
        <taxon>Insecta</taxon>
        <taxon>Pterygota</taxon>
        <taxon>Neoptera</taxon>
        <taxon>Endopterygota</taxon>
        <taxon>Hymenoptera</taxon>
        <taxon>Apocrita</taxon>
        <taxon>Aculeata</taxon>
        <taxon>Apoidea</taxon>
        <taxon>Anthophila</taxon>
        <taxon>Apidae</taxon>
        <taxon>Ceratina</taxon>
        <taxon>Zadontomerus</taxon>
    </lineage>
</organism>
<feature type="compositionally biased region" description="Polar residues" evidence="1">
    <location>
        <begin position="56"/>
        <end position="85"/>
    </location>
</feature>
<gene>
    <name evidence="3" type="primary">LOC113464518</name>
</gene>
<evidence type="ECO:0000313" key="3">
    <source>
        <dbReference type="RefSeq" id="XP_026670489.1"/>
    </source>
</evidence>
<feature type="compositionally biased region" description="Basic and acidic residues" evidence="1">
    <location>
        <begin position="43"/>
        <end position="53"/>
    </location>
</feature>
<dbReference type="KEGG" id="ccal:113464518"/>
<accession>A0AAJ7S4H5</accession>
<reference evidence="3" key="1">
    <citation type="submission" date="2025-08" db="UniProtKB">
        <authorList>
            <consortium name="RefSeq"/>
        </authorList>
    </citation>
    <scope>IDENTIFICATION</scope>
    <source>
        <tissue evidence="3">Whole body</tissue>
    </source>
</reference>
<keyword evidence="2" id="KW-1185">Reference proteome</keyword>
<evidence type="ECO:0000313" key="2">
    <source>
        <dbReference type="Proteomes" id="UP000694925"/>
    </source>
</evidence>
<evidence type="ECO:0000256" key="1">
    <source>
        <dbReference type="SAM" id="MobiDB-lite"/>
    </source>
</evidence>
<feature type="region of interest" description="Disordered" evidence="1">
    <location>
        <begin position="1"/>
        <end position="191"/>
    </location>
</feature>
<proteinExistence type="predicted"/>
<protein>
    <submittedName>
        <fullName evidence="3">Uncharacterized protein LOC113464518</fullName>
    </submittedName>
</protein>
<feature type="compositionally biased region" description="Basic and acidic residues" evidence="1">
    <location>
        <begin position="178"/>
        <end position="189"/>
    </location>
</feature>
<feature type="compositionally biased region" description="Basic and acidic residues" evidence="1">
    <location>
        <begin position="152"/>
        <end position="161"/>
    </location>
</feature>
<dbReference type="RefSeq" id="XP_026670489.1">
    <property type="nucleotide sequence ID" value="XM_026814688.1"/>
</dbReference>